<organism evidence="8 9">
    <name type="scientific">Saccharopolyspora phatthalungensis</name>
    <dbReference type="NCBI Taxonomy" id="664693"/>
    <lineage>
        <taxon>Bacteria</taxon>
        <taxon>Bacillati</taxon>
        <taxon>Actinomycetota</taxon>
        <taxon>Actinomycetes</taxon>
        <taxon>Pseudonocardiales</taxon>
        <taxon>Pseudonocardiaceae</taxon>
        <taxon>Saccharopolyspora</taxon>
    </lineage>
</organism>
<accession>A0A840QGQ0</accession>
<dbReference type="PANTHER" id="PTHR43859:SF4">
    <property type="entry name" value="BUTANOATE--COA LIGASE AAE1-RELATED"/>
    <property type="match status" value="1"/>
</dbReference>
<protein>
    <recommendedName>
        <fullName evidence="10">AMP-dependent synthetase/ligase domain-containing protein</fullName>
    </recommendedName>
</protein>
<dbReference type="RefSeq" id="WP_184728586.1">
    <property type="nucleotide sequence ID" value="NZ_JACHIW010000001.1"/>
</dbReference>
<comment type="similarity">
    <text evidence="1">Belongs to the ATP-dependent AMP-binding enzyme family.</text>
</comment>
<keyword evidence="3" id="KW-0276">Fatty acid metabolism</keyword>
<evidence type="ECO:0000256" key="4">
    <source>
        <dbReference type="ARBA" id="ARBA00023098"/>
    </source>
</evidence>
<keyword evidence="4" id="KW-0443">Lipid metabolism</keyword>
<evidence type="ECO:0000313" key="8">
    <source>
        <dbReference type="EMBL" id="MBB5157715.1"/>
    </source>
</evidence>
<evidence type="ECO:0008006" key="10">
    <source>
        <dbReference type="Google" id="ProtNLM"/>
    </source>
</evidence>
<dbReference type="Gene3D" id="3.40.50.12780">
    <property type="entry name" value="N-terminal domain of ligase-like"/>
    <property type="match status" value="1"/>
</dbReference>
<name>A0A840QGQ0_9PSEU</name>
<evidence type="ECO:0000256" key="1">
    <source>
        <dbReference type="ARBA" id="ARBA00006432"/>
    </source>
</evidence>
<keyword evidence="2" id="KW-0436">Ligase</keyword>
<proteinExistence type="inferred from homology"/>
<feature type="region of interest" description="Disordered" evidence="5">
    <location>
        <begin position="247"/>
        <end position="266"/>
    </location>
</feature>
<dbReference type="InterPro" id="IPR042099">
    <property type="entry name" value="ANL_N_sf"/>
</dbReference>
<evidence type="ECO:0000256" key="5">
    <source>
        <dbReference type="SAM" id="MobiDB-lite"/>
    </source>
</evidence>
<evidence type="ECO:0000256" key="3">
    <source>
        <dbReference type="ARBA" id="ARBA00022832"/>
    </source>
</evidence>
<dbReference type="Pfam" id="PF00501">
    <property type="entry name" value="AMP-binding"/>
    <property type="match status" value="1"/>
</dbReference>
<feature type="domain" description="Microcin J25-processing protein McjB C-terminal" evidence="7">
    <location>
        <begin position="183"/>
        <end position="236"/>
    </location>
</feature>
<dbReference type="AlphaFoldDB" id="A0A840QGQ0"/>
<evidence type="ECO:0000259" key="6">
    <source>
        <dbReference type="Pfam" id="PF00501"/>
    </source>
</evidence>
<evidence type="ECO:0000259" key="7">
    <source>
        <dbReference type="Pfam" id="PF13471"/>
    </source>
</evidence>
<comment type="caution">
    <text evidence="8">The sequence shown here is derived from an EMBL/GenBank/DDBJ whole genome shotgun (WGS) entry which is preliminary data.</text>
</comment>
<dbReference type="GO" id="GO:0006631">
    <property type="term" value="P:fatty acid metabolic process"/>
    <property type="evidence" value="ECO:0007669"/>
    <property type="project" value="UniProtKB-KW"/>
</dbReference>
<dbReference type="InterPro" id="IPR032708">
    <property type="entry name" value="McjB_C"/>
</dbReference>
<dbReference type="Pfam" id="PF13471">
    <property type="entry name" value="Transglut_core3"/>
    <property type="match status" value="1"/>
</dbReference>
<evidence type="ECO:0000256" key="2">
    <source>
        <dbReference type="ARBA" id="ARBA00022598"/>
    </source>
</evidence>
<dbReference type="Proteomes" id="UP000584374">
    <property type="component" value="Unassembled WGS sequence"/>
</dbReference>
<reference evidence="8 9" key="1">
    <citation type="submission" date="2020-08" db="EMBL/GenBank/DDBJ databases">
        <title>Sequencing the genomes of 1000 actinobacteria strains.</title>
        <authorList>
            <person name="Klenk H.-P."/>
        </authorList>
    </citation>
    <scope>NUCLEOTIDE SEQUENCE [LARGE SCALE GENOMIC DNA]</scope>
    <source>
        <strain evidence="8 9">DSM 45584</strain>
    </source>
</reference>
<feature type="domain" description="AMP-dependent synthetase/ligase" evidence="6">
    <location>
        <begin position="15"/>
        <end position="168"/>
    </location>
</feature>
<sequence length="266" mass="28994">MSGIAFRELSPVSFLERAAVVFADRPAVVDGAQSYTYSQFWDRAQRLAGMLAAHGVPPGDRVTVLSPNTHVLVEAHYGVPLAGAVLVALNTRLAAAEIGYILEHSGAQLAIVDTEYRRVLDEAAPGPDLVVIDSECYDSLRDEAEPHRVEVTDERSLLSINYTSGTKGWERRIFWFGSSTVEQLSNLGRPATGEEIAATLHAVDAGADWLPLRIACLERSLAAVLLIAARHRTVAWSSRTRKWIKGRRTASPRSSRVAAPILSRGK</sequence>
<dbReference type="GO" id="GO:0016874">
    <property type="term" value="F:ligase activity"/>
    <property type="evidence" value="ECO:0007669"/>
    <property type="project" value="UniProtKB-KW"/>
</dbReference>
<dbReference type="InterPro" id="IPR000873">
    <property type="entry name" value="AMP-dep_synth/lig_dom"/>
</dbReference>
<gene>
    <name evidence="8" type="ORF">BJ970_005249</name>
</gene>
<dbReference type="SUPFAM" id="SSF56801">
    <property type="entry name" value="Acetyl-CoA synthetase-like"/>
    <property type="match status" value="1"/>
</dbReference>
<keyword evidence="9" id="KW-1185">Reference proteome</keyword>
<evidence type="ECO:0000313" key="9">
    <source>
        <dbReference type="Proteomes" id="UP000584374"/>
    </source>
</evidence>
<dbReference type="EMBL" id="JACHIW010000001">
    <property type="protein sequence ID" value="MBB5157715.1"/>
    <property type="molecule type" value="Genomic_DNA"/>
</dbReference>
<dbReference type="PANTHER" id="PTHR43859">
    <property type="entry name" value="ACYL-ACTIVATING ENZYME"/>
    <property type="match status" value="1"/>
</dbReference>